<gene>
    <name evidence="1" type="ORF">DES53_104427</name>
</gene>
<reference evidence="1 2" key="1">
    <citation type="submission" date="2018-06" db="EMBL/GenBank/DDBJ databases">
        <title>Genomic Encyclopedia of Type Strains, Phase IV (KMG-IV): sequencing the most valuable type-strain genomes for metagenomic binning, comparative biology and taxonomic classification.</title>
        <authorList>
            <person name="Goeker M."/>
        </authorList>
    </citation>
    <scope>NUCLEOTIDE SEQUENCE [LARGE SCALE GENOMIC DNA]</scope>
    <source>
        <strain evidence="1 2">DSM 25532</strain>
    </source>
</reference>
<sequence length="242" mass="26287">MKTRDWIATDLDGTLFSREFAVEGAIPATWKKDAAGDVPSSWVHPATYRLMRALGECFDLVPVTARDLDSYSRVKIEGLTFRGAVLANGAIIIDPDGNIDESWNDVMGGVLESVAPELQTVCRQVAEQSRGLARARLVASGTEHAAYLVAKADEAWWGTPEGVHLLQTLEVSTCRAALLKNELQVLPPGVSKSIGLAAYQQRYGMGNPPLMGLGDMPTDMEFMRECSFLGIPSGSRLEQSFV</sequence>
<keyword evidence="2" id="KW-1185">Reference proteome</keyword>
<evidence type="ECO:0000313" key="1">
    <source>
        <dbReference type="EMBL" id="RBP44605.1"/>
    </source>
</evidence>
<accession>A0A366HPS4</accession>
<dbReference type="RefSeq" id="WP_113958992.1">
    <property type="nucleotide sequence ID" value="NZ_QNRR01000004.1"/>
</dbReference>
<dbReference type="InterPro" id="IPR036412">
    <property type="entry name" value="HAD-like_sf"/>
</dbReference>
<dbReference type="Proteomes" id="UP000253426">
    <property type="component" value="Unassembled WGS sequence"/>
</dbReference>
<protein>
    <submittedName>
        <fullName evidence="1">Hydroxymethylpyrimidine pyrophosphatase-like HAD family hydrolase</fullName>
    </submittedName>
</protein>
<evidence type="ECO:0000313" key="2">
    <source>
        <dbReference type="Proteomes" id="UP000253426"/>
    </source>
</evidence>
<dbReference type="AlphaFoldDB" id="A0A366HPS4"/>
<dbReference type="InterPro" id="IPR024197">
    <property type="entry name" value="TPP-like"/>
</dbReference>
<comment type="caution">
    <text evidence="1">The sequence shown here is derived from an EMBL/GenBank/DDBJ whole genome shotgun (WGS) entry which is preliminary data.</text>
</comment>
<keyword evidence="1" id="KW-0378">Hydrolase</keyword>
<dbReference type="SUPFAM" id="SSF56784">
    <property type="entry name" value="HAD-like"/>
    <property type="match status" value="1"/>
</dbReference>
<name>A0A366HPS4_9BACT</name>
<organism evidence="1 2">
    <name type="scientific">Roseimicrobium gellanilyticum</name>
    <dbReference type="NCBI Taxonomy" id="748857"/>
    <lineage>
        <taxon>Bacteria</taxon>
        <taxon>Pseudomonadati</taxon>
        <taxon>Verrucomicrobiota</taxon>
        <taxon>Verrucomicrobiia</taxon>
        <taxon>Verrucomicrobiales</taxon>
        <taxon>Verrucomicrobiaceae</taxon>
        <taxon>Roseimicrobium</taxon>
    </lineage>
</organism>
<dbReference type="InterPro" id="IPR023214">
    <property type="entry name" value="HAD_sf"/>
</dbReference>
<proteinExistence type="predicted"/>
<dbReference type="EMBL" id="QNRR01000004">
    <property type="protein sequence ID" value="RBP44605.1"/>
    <property type="molecule type" value="Genomic_DNA"/>
</dbReference>
<dbReference type="OrthoDB" id="8746852at2"/>
<dbReference type="PIRSF" id="PIRSF030802">
    <property type="entry name" value="UCP030802"/>
    <property type="match status" value="1"/>
</dbReference>
<dbReference type="GO" id="GO:0016787">
    <property type="term" value="F:hydrolase activity"/>
    <property type="evidence" value="ECO:0007669"/>
    <property type="project" value="UniProtKB-KW"/>
</dbReference>
<dbReference type="Gene3D" id="3.40.50.1000">
    <property type="entry name" value="HAD superfamily/HAD-like"/>
    <property type="match status" value="1"/>
</dbReference>